<dbReference type="RefSeq" id="WP_160381333.1">
    <property type="nucleotide sequence ID" value="NZ_WNXQ01000002.1"/>
</dbReference>
<accession>A0A844WDZ9</accession>
<proteinExistence type="predicted"/>
<organism evidence="2 3">
    <name type="scientific">Pseudooceanicola pacificus</name>
    <dbReference type="NCBI Taxonomy" id="2676438"/>
    <lineage>
        <taxon>Bacteria</taxon>
        <taxon>Pseudomonadati</taxon>
        <taxon>Pseudomonadota</taxon>
        <taxon>Alphaproteobacteria</taxon>
        <taxon>Rhodobacterales</taxon>
        <taxon>Paracoccaceae</taxon>
        <taxon>Pseudooceanicola</taxon>
    </lineage>
</organism>
<dbReference type="Proteomes" id="UP000443843">
    <property type="component" value="Unassembled WGS sequence"/>
</dbReference>
<gene>
    <name evidence="2" type="ORF">GLS40_03690</name>
</gene>
<keyword evidence="1" id="KW-0732">Signal</keyword>
<evidence type="ECO:0000313" key="3">
    <source>
        <dbReference type="Proteomes" id="UP000443843"/>
    </source>
</evidence>
<feature type="chain" id="PRO_5032548006" description="PRC-barrel domain-containing protein" evidence="1">
    <location>
        <begin position="24"/>
        <end position="193"/>
    </location>
</feature>
<name>A0A844WDZ9_9RHOB</name>
<keyword evidence="3" id="KW-1185">Reference proteome</keyword>
<reference evidence="2 3" key="1">
    <citation type="submission" date="2019-11" db="EMBL/GenBank/DDBJ databases">
        <title>Pseudooceanicola pacifica sp. nov., isolated from deep-sea sediment of the Pacific Ocean.</title>
        <authorList>
            <person name="Lyu L."/>
        </authorList>
    </citation>
    <scope>NUCLEOTIDE SEQUENCE [LARGE SCALE GENOMIC DNA]</scope>
    <source>
        <strain evidence="2 3">216_PA32_1</strain>
    </source>
</reference>
<evidence type="ECO:0000313" key="2">
    <source>
        <dbReference type="EMBL" id="MWB77119.1"/>
    </source>
</evidence>
<evidence type="ECO:0000256" key="1">
    <source>
        <dbReference type="SAM" id="SignalP"/>
    </source>
</evidence>
<comment type="caution">
    <text evidence="2">The sequence shown here is derived from an EMBL/GenBank/DDBJ whole genome shotgun (WGS) entry which is preliminary data.</text>
</comment>
<dbReference type="AlphaFoldDB" id="A0A844WDZ9"/>
<evidence type="ECO:0008006" key="4">
    <source>
        <dbReference type="Google" id="ProtNLM"/>
    </source>
</evidence>
<dbReference type="EMBL" id="WNXQ01000002">
    <property type="protein sequence ID" value="MWB77119.1"/>
    <property type="molecule type" value="Genomic_DNA"/>
</dbReference>
<feature type="signal peptide" evidence="1">
    <location>
        <begin position="1"/>
        <end position="23"/>
    </location>
</feature>
<protein>
    <recommendedName>
        <fullName evidence="4">PRC-barrel domain-containing protein</fullName>
    </recommendedName>
</protein>
<sequence>MTNFKTLLASVSAAAILATPLAAQVAQDGNQRVGTAQEETMQMDQDTVNRVESTEVAPDTAPLTGNERVGVAQEMDDQTPATDSPMTIGTAESLKAEIADSTLNPANAYVGNWVKSSDGAELGQITGVYENPNGTQTAVVALDDTLGLDTDEFLVNMSAQASVDDSITLAQTKLQFMNEVAEIVGTTPVAEKM</sequence>